<dbReference type="PRINTS" id="PR00105">
    <property type="entry name" value="C5METTRFRASE"/>
</dbReference>
<reference evidence="8" key="1">
    <citation type="journal article" date="2021" name="PeerJ">
        <title>Extensive microbial diversity within the chicken gut microbiome revealed by metagenomics and culture.</title>
        <authorList>
            <person name="Gilroy R."/>
            <person name="Ravi A."/>
            <person name="Getino M."/>
            <person name="Pursley I."/>
            <person name="Horton D.L."/>
            <person name="Alikhan N.F."/>
            <person name="Baker D."/>
            <person name="Gharbi K."/>
            <person name="Hall N."/>
            <person name="Watson M."/>
            <person name="Adriaenssens E.M."/>
            <person name="Foster-Nyarko E."/>
            <person name="Jarju S."/>
            <person name="Secka A."/>
            <person name="Antonio M."/>
            <person name="Oren A."/>
            <person name="Chaudhuri R.R."/>
            <person name="La Ragione R."/>
            <person name="Hildebrand F."/>
            <person name="Pallen M.J."/>
        </authorList>
    </citation>
    <scope>NUCLEOTIDE SEQUENCE</scope>
    <source>
        <strain evidence="8">CHK189-29639</strain>
    </source>
</reference>
<dbReference type="SUPFAM" id="SSF53335">
    <property type="entry name" value="S-adenosyl-L-methionine-dependent methyltransferases"/>
    <property type="match status" value="1"/>
</dbReference>
<evidence type="ECO:0000256" key="3">
    <source>
        <dbReference type="ARBA" id="ARBA00022691"/>
    </source>
</evidence>
<dbReference type="CDD" id="cd00315">
    <property type="entry name" value="Cyt_C5_DNA_methylase"/>
    <property type="match status" value="1"/>
</dbReference>
<sequence length="354" mass="40033">MEFRILDLFSGAGGLSKGMDMVSGFSTVVASDFNKPALDTFKKNFPKTDIIYGDILNEDIKNTIQEISIKNKVNMIIGGPPCQGFSNKGKKLGLKDPRNFLFLEYLEMVKRIQPEVFVIENVKAMLNASGGYFIDEIKKRITDLGYNMTYGVLTASDFGVPQKRQRAIIIAMKDYYPVLPSPTISHEVTVRDAISDLAYLDSGEGKFEQTYKINPESDYQRLMRKNSKELYNHQATSHSELALYKLSLIPPEKGKEYLPKELQGKQQFKTTWGRLKWDSQSPTIDTRFDTPSNGTNSHPYLNRAITPREAARLQSFPDDFVFLGKKTYVTKQIGNAVPPLMAKAIARSIKEQIK</sequence>
<comment type="caution">
    <text evidence="8">The sequence shown here is derived from an EMBL/GenBank/DDBJ whole genome shotgun (WGS) entry which is preliminary data.</text>
</comment>
<dbReference type="EC" id="2.1.1.37" evidence="7"/>
<evidence type="ECO:0000256" key="4">
    <source>
        <dbReference type="ARBA" id="ARBA00022747"/>
    </source>
</evidence>
<evidence type="ECO:0000256" key="5">
    <source>
        <dbReference type="PROSITE-ProRule" id="PRU01016"/>
    </source>
</evidence>
<evidence type="ECO:0000256" key="1">
    <source>
        <dbReference type="ARBA" id="ARBA00022603"/>
    </source>
</evidence>
<dbReference type="GO" id="GO:0032259">
    <property type="term" value="P:methylation"/>
    <property type="evidence" value="ECO:0007669"/>
    <property type="project" value="UniProtKB-KW"/>
</dbReference>
<dbReference type="NCBIfam" id="TIGR00675">
    <property type="entry name" value="dcm"/>
    <property type="match status" value="1"/>
</dbReference>
<dbReference type="Gene3D" id="3.40.50.150">
    <property type="entry name" value="Vaccinia Virus protein VP39"/>
    <property type="match status" value="1"/>
</dbReference>
<evidence type="ECO:0000313" key="8">
    <source>
        <dbReference type="EMBL" id="HJG16440.1"/>
    </source>
</evidence>
<dbReference type="GO" id="GO:0044027">
    <property type="term" value="P:negative regulation of gene expression via chromosomal CpG island methylation"/>
    <property type="evidence" value="ECO:0007669"/>
    <property type="project" value="TreeGrafter"/>
</dbReference>
<evidence type="ECO:0000256" key="7">
    <source>
        <dbReference type="RuleBase" id="RU000417"/>
    </source>
</evidence>
<dbReference type="PROSITE" id="PS00095">
    <property type="entry name" value="C5_MTASE_2"/>
    <property type="match status" value="1"/>
</dbReference>
<dbReference type="InterPro" id="IPR018117">
    <property type="entry name" value="C5_DNA_meth_AS"/>
</dbReference>
<dbReference type="Gene3D" id="3.90.120.10">
    <property type="entry name" value="DNA Methylase, subunit A, domain 2"/>
    <property type="match status" value="1"/>
</dbReference>
<feature type="active site" evidence="5">
    <location>
        <position position="82"/>
    </location>
</feature>
<dbReference type="AlphaFoldDB" id="A0A921IEU3"/>
<dbReference type="InterPro" id="IPR031303">
    <property type="entry name" value="C5_meth_CS"/>
</dbReference>
<dbReference type="GO" id="GO:0003886">
    <property type="term" value="F:DNA (cytosine-5-)-methyltransferase activity"/>
    <property type="evidence" value="ECO:0007669"/>
    <property type="project" value="UniProtKB-EC"/>
</dbReference>
<dbReference type="InterPro" id="IPR050390">
    <property type="entry name" value="C5-Methyltransferase"/>
</dbReference>
<keyword evidence="3 5" id="KW-0949">S-adenosyl-L-methionine</keyword>
<dbReference type="Proteomes" id="UP000759256">
    <property type="component" value="Unassembled WGS sequence"/>
</dbReference>
<protein>
    <recommendedName>
        <fullName evidence="7">Cytosine-specific methyltransferase</fullName>
        <ecNumber evidence="7">2.1.1.37</ecNumber>
    </recommendedName>
</protein>
<name>A0A921IEU3_9LACO</name>
<dbReference type="InterPro" id="IPR001525">
    <property type="entry name" value="C5_MeTfrase"/>
</dbReference>
<gene>
    <name evidence="8" type="ORF">K8V06_09955</name>
</gene>
<accession>A0A921IEU3</accession>
<dbReference type="EMBL" id="DYVK01000098">
    <property type="protein sequence ID" value="HJG16440.1"/>
    <property type="molecule type" value="Genomic_DNA"/>
</dbReference>
<dbReference type="PROSITE" id="PS51679">
    <property type="entry name" value="SAM_MT_C5"/>
    <property type="match status" value="1"/>
</dbReference>
<reference evidence="8" key="2">
    <citation type="submission" date="2021-09" db="EMBL/GenBank/DDBJ databases">
        <authorList>
            <person name="Gilroy R."/>
        </authorList>
    </citation>
    <scope>NUCLEOTIDE SEQUENCE</scope>
    <source>
        <strain evidence="8">CHK189-29639</strain>
    </source>
</reference>
<dbReference type="PANTHER" id="PTHR10629">
    <property type="entry name" value="CYTOSINE-SPECIFIC METHYLTRANSFERASE"/>
    <property type="match status" value="1"/>
</dbReference>
<dbReference type="PANTHER" id="PTHR10629:SF52">
    <property type="entry name" value="DNA (CYTOSINE-5)-METHYLTRANSFERASE 1"/>
    <property type="match status" value="1"/>
</dbReference>
<organism evidence="8 9">
    <name type="scientific">Ligilactobacillus salivarius</name>
    <dbReference type="NCBI Taxonomy" id="1624"/>
    <lineage>
        <taxon>Bacteria</taxon>
        <taxon>Bacillati</taxon>
        <taxon>Bacillota</taxon>
        <taxon>Bacilli</taxon>
        <taxon>Lactobacillales</taxon>
        <taxon>Lactobacillaceae</taxon>
        <taxon>Ligilactobacillus</taxon>
    </lineage>
</organism>
<dbReference type="GO" id="GO:0009307">
    <property type="term" value="P:DNA restriction-modification system"/>
    <property type="evidence" value="ECO:0007669"/>
    <property type="project" value="UniProtKB-KW"/>
</dbReference>
<dbReference type="PROSITE" id="PS00094">
    <property type="entry name" value="C5_MTASE_1"/>
    <property type="match status" value="1"/>
</dbReference>
<keyword evidence="4" id="KW-0680">Restriction system</keyword>
<dbReference type="InterPro" id="IPR029063">
    <property type="entry name" value="SAM-dependent_MTases_sf"/>
</dbReference>
<comment type="similarity">
    <text evidence="5 6">Belongs to the class I-like SAM-binding methyltransferase superfamily. C5-methyltransferase family.</text>
</comment>
<evidence type="ECO:0000256" key="6">
    <source>
        <dbReference type="RuleBase" id="RU000416"/>
    </source>
</evidence>
<dbReference type="GO" id="GO:0003677">
    <property type="term" value="F:DNA binding"/>
    <property type="evidence" value="ECO:0007669"/>
    <property type="project" value="TreeGrafter"/>
</dbReference>
<keyword evidence="2 5" id="KW-0808">Transferase</keyword>
<keyword evidence="1 5" id="KW-0489">Methyltransferase</keyword>
<evidence type="ECO:0000256" key="2">
    <source>
        <dbReference type="ARBA" id="ARBA00022679"/>
    </source>
</evidence>
<comment type="catalytic activity">
    <reaction evidence="7">
        <text>a 2'-deoxycytidine in DNA + S-adenosyl-L-methionine = a 5-methyl-2'-deoxycytidine in DNA + S-adenosyl-L-homocysteine + H(+)</text>
        <dbReference type="Rhea" id="RHEA:13681"/>
        <dbReference type="Rhea" id="RHEA-COMP:11369"/>
        <dbReference type="Rhea" id="RHEA-COMP:11370"/>
        <dbReference type="ChEBI" id="CHEBI:15378"/>
        <dbReference type="ChEBI" id="CHEBI:57856"/>
        <dbReference type="ChEBI" id="CHEBI:59789"/>
        <dbReference type="ChEBI" id="CHEBI:85452"/>
        <dbReference type="ChEBI" id="CHEBI:85454"/>
        <dbReference type="EC" id="2.1.1.37"/>
    </reaction>
</comment>
<dbReference type="Pfam" id="PF00145">
    <property type="entry name" value="DNA_methylase"/>
    <property type="match status" value="1"/>
</dbReference>
<evidence type="ECO:0000313" key="9">
    <source>
        <dbReference type="Proteomes" id="UP000759256"/>
    </source>
</evidence>
<proteinExistence type="inferred from homology"/>